<gene>
    <name evidence="3" type="ORF">HBN54_000125</name>
</gene>
<reference evidence="3 4" key="1">
    <citation type="submission" date="2020-03" db="EMBL/GenBank/DDBJ databases">
        <title>Genomic Encyclopedia of Type Strains, Phase IV (KMG-V): Genome sequencing to study the core and pangenomes of soil and plant-associated prokaryotes.</title>
        <authorList>
            <person name="Whitman W."/>
        </authorList>
    </citation>
    <scope>NUCLEOTIDE SEQUENCE [LARGE SCALE GENOMIC DNA]</scope>
    <source>
        <strain evidence="3 4">1B</strain>
    </source>
</reference>
<evidence type="ECO:0000313" key="3">
    <source>
        <dbReference type="EMBL" id="NKI87546.1"/>
    </source>
</evidence>
<keyword evidence="2" id="KW-0812">Transmembrane</keyword>
<comment type="caution">
    <text evidence="3">The sequence shown here is derived from an EMBL/GenBank/DDBJ whole genome shotgun (WGS) entry which is preliminary data.</text>
</comment>
<feature type="transmembrane region" description="Helical" evidence="2">
    <location>
        <begin position="322"/>
        <end position="342"/>
    </location>
</feature>
<feature type="transmembrane region" description="Helical" evidence="2">
    <location>
        <begin position="54"/>
        <end position="74"/>
    </location>
</feature>
<organism evidence="3 4">
    <name type="scientific">Hymenobacter artigasi</name>
    <dbReference type="NCBI Taxonomy" id="2719616"/>
    <lineage>
        <taxon>Bacteria</taxon>
        <taxon>Pseudomonadati</taxon>
        <taxon>Bacteroidota</taxon>
        <taxon>Cytophagia</taxon>
        <taxon>Cytophagales</taxon>
        <taxon>Hymenobacteraceae</taxon>
        <taxon>Hymenobacter</taxon>
    </lineage>
</organism>
<keyword evidence="4" id="KW-1185">Reference proteome</keyword>
<feature type="transmembrane region" description="Helical" evidence="2">
    <location>
        <begin position="80"/>
        <end position="98"/>
    </location>
</feature>
<evidence type="ECO:0000256" key="1">
    <source>
        <dbReference type="SAM" id="MobiDB-lite"/>
    </source>
</evidence>
<proteinExistence type="predicted"/>
<feature type="transmembrane region" description="Helical" evidence="2">
    <location>
        <begin position="269"/>
        <end position="289"/>
    </location>
</feature>
<feature type="transmembrane region" description="Helical" evidence="2">
    <location>
        <begin position="145"/>
        <end position="163"/>
    </location>
</feature>
<evidence type="ECO:0000313" key="4">
    <source>
        <dbReference type="Proteomes" id="UP000717634"/>
    </source>
</evidence>
<evidence type="ECO:0000256" key="2">
    <source>
        <dbReference type="SAM" id="Phobius"/>
    </source>
</evidence>
<feature type="compositionally biased region" description="Gly residues" evidence="1">
    <location>
        <begin position="382"/>
        <end position="398"/>
    </location>
</feature>
<feature type="transmembrane region" description="Helical" evidence="2">
    <location>
        <begin position="110"/>
        <end position="133"/>
    </location>
</feature>
<sequence length="398" mass="43202">MNRQAYNPNWAFHTALRARAARWQRQQLLDAAQLKAIEAAYPLEYYRPAWPLRVGLFLFAILGISMASGFIFLIGHELPIASGIISCAACFAMLELLIKDRRFYHCGADNALLYVGLAAAGSLILYIFGTYFWSGYYASFRVTDGHLLVPLTLILALLAAAVLRYADALVTATAFAALLLLVSITALQIPWGQALLPFLIMVTAAGGLFLYRRLARRVAGTPLADYYASCLLMLKVLALAVFYLGGNYLVVREGNAELHSLSVSEQVPFAPLFYLFTAGIPFLYITLGLRRADRPLLLLGLLTLAFSIFTLRHYRSLLPPEIAAVAAGALLTVLAGALLRALRPTRFGLTSLPDDEPRHFNLENLIQAQTAHAPDAPATGGFEFGGGQSGGGGATGQF</sequence>
<feature type="transmembrane region" description="Helical" evidence="2">
    <location>
        <begin position="170"/>
        <end position="189"/>
    </location>
</feature>
<feature type="transmembrane region" description="Helical" evidence="2">
    <location>
        <begin position="226"/>
        <end position="249"/>
    </location>
</feature>
<feature type="transmembrane region" description="Helical" evidence="2">
    <location>
        <begin position="296"/>
        <end position="316"/>
    </location>
</feature>
<dbReference type="EMBL" id="JAAVTK010000001">
    <property type="protein sequence ID" value="NKI87546.1"/>
    <property type="molecule type" value="Genomic_DNA"/>
</dbReference>
<dbReference type="RefSeq" id="WP_168671214.1">
    <property type="nucleotide sequence ID" value="NZ_JAAVTK010000001.1"/>
</dbReference>
<keyword evidence="2" id="KW-0472">Membrane</keyword>
<feature type="transmembrane region" description="Helical" evidence="2">
    <location>
        <begin position="195"/>
        <end position="214"/>
    </location>
</feature>
<name>A0ABX1HEW5_9BACT</name>
<protein>
    <submittedName>
        <fullName evidence="3">Membrane protein YgcG</fullName>
    </submittedName>
</protein>
<keyword evidence="2" id="KW-1133">Transmembrane helix</keyword>
<accession>A0ABX1HEW5</accession>
<dbReference type="Proteomes" id="UP000717634">
    <property type="component" value="Unassembled WGS sequence"/>
</dbReference>
<feature type="region of interest" description="Disordered" evidence="1">
    <location>
        <begin position="377"/>
        <end position="398"/>
    </location>
</feature>